<dbReference type="PANTHER" id="PTHR30487">
    <property type="entry name" value="TYPE 4 PREPILIN-LIKE PROTEINS LEADER PEPTIDE-PROCESSING ENZYME"/>
    <property type="match status" value="1"/>
</dbReference>
<dbReference type="GO" id="GO:0032259">
    <property type="term" value="P:methylation"/>
    <property type="evidence" value="ECO:0007669"/>
    <property type="project" value="UniProtKB-KW"/>
</dbReference>
<dbReference type="EMBL" id="JADOUA010000001">
    <property type="protein sequence ID" value="MBG6087239.1"/>
    <property type="molecule type" value="Genomic_DNA"/>
</dbReference>
<organism evidence="4 5">
    <name type="scientific">Actinomadura viridis</name>
    <dbReference type="NCBI Taxonomy" id="58110"/>
    <lineage>
        <taxon>Bacteria</taxon>
        <taxon>Bacillati</taxon>
        <taxon>Actinomycetota</taxon>
        <taxon>Actinomycetes</taxon>
        <taxon>Streptosporangiales</taxon>
        <taxon>Thermomonosporaceae</taxon>
        <taxon>Actinomadura</taxon>
    </lineage>
</organism>
<name>A0A931DA15_9ACTN</name>
<keyword evidence="5" id="KW-1185">Reference proteome</keyword>
<keyword evidence="4" id="KW-0489">Methyltransferase</keyword>
<feature type="transmembrane region" description="Helical" evidence="2">
    <location>
        <begin position="114"/>
        <end position="137"/>
    </location>
</feature>
<dbReference type="GO" id="GO:0004190">
    <property type="term" value="F:aspartic-type endopeptidase activity"/>
    <property type="evidence" value="ECO:0007669"/>
    <property type="project" value="UniProtKB-EC"/>
</dbReference>
<evidence type="ECO:0000259" key="3">
    <source>
        <dbReference type="Pfam" id="PF01478"/>
    </source>
</evidence>
<dbReference type="Gene3D" id="1.20.120.1220">
    <property type="match status" value="1"/>
</dbReference>
<keyword evidence="2" id="KW-0812">Transmembrane</keyword>
<dbReference type="PANTHER" id="PTHR30487:SF0">
    <property type="entry name" value="PREPILIN LEADER PEPTIDASE_N-METHYLTRANSFERASE-RELATED"/>
    <property type="match status" value="1"/>
</dbReference>
<evidence type="ECO:0000313" key="4">
    <source>
        <dbReference type="EMBL" id="MBG6087239.1"/>
    </source>
</evidence>
<proteinExistence type="inferred from homology"/>
<dbReference type="RefSeq" id="WP_307828764.1">
    <property type="nucleotide sequence ID" value="NZ_BAABES010000006.1"/>
</dbReference>
<evidence type="ECO:0000256" key="2">
    <source>
        <dbReference type="SAM" id="Phobius"/>
    </source>
</evidence>
<feature type="domain" description="Prepilin type IV endopeptidase peptidase" evidence="3">
    <location>
        <begin position="65"/>
        <end position="173"/>
    </location>
</feature>
<comment type="caution">
    <text evidence="4">The sequence shown here is derived from an EMBL/GenBank/DDBJ whole genome shotgun (WGS) entry which is preliminary data.</text>
</comment>
<evidence type="ECO:0000313" key="5">
    <source>
        <dbReference type="Proteomes" id="UP000614047"/>
    </source>
</evidence>
<gene>
    <name evidence="4" type="ORF">IW256_001352</name>
</gene>
<dbReference type="AlphaFoldDB" id="A0A931DA15"/>
<reference evidence="4" key="1">
    <citation type="submission" date="2020-11" db="EMBL/GenBank/DDBJ databases">
        <title>Sequencing the genomes of 1000 actinobacteria strains.</title>
        <authorList>
            <person name="Klenk H.-P."/>
        </authorList>
    </citation>
    <scope>NUCLEOTIDE SEQUENCE</scope>
    <source>
        <strain evidence="4">DSM 43175</strain>
    </source>
</reference>
<feature type="transmembrane region" description="Helical" evidence="2">
    <location>
        <begin position="34"/>
        <end position="53"/>
    </location>
</feature>
<dbReference type="EC" id="3.4.23.43" evidence="4"/>
<dbReference type="GO" id="GO:0008168">
    <property type="term" value="F:methyltransferase activity"/>
    <property type="evidence" value="ECO:0007669"/>
    <property type="project" value="UniProtKB-KW"/>
</dbReference>
<feature type="transmembrane region" description="Helical" evidence="2">
    <location>
        <begin position="157"/>
        <end position="179"/>
    </location>
</feature>
<feature type="transmembrane region" description="Helical" evidence="2">
    <location>
        <begin position="60"/>
        <end position="77"/>
    </location>
</feature>
<keyword evidence="2" id="KW-0472">Membrane</keyword>
<dbReference type="EC" id="2.1.1.-" evidence="4"/>
<dbReference type="Pfam" id="PF01478">
    <property type="entry name" value="Peptidase_A24"/>
    <property type="match status" value="1"/>
</dbReference>
<dbReference type="GO" id="GO:0006465">
    <property type="term" value="P:signal peptide processing"/>
    <property type="evidence" value="ECO:0007669"/>
    <property type="project" value="TreeGrafter"/>
</dbReference>
<feature type="transmembrane region" description="Helical" evidence="2">
    <location>
        <begin position="89"/>
        <end position="107"/>
    </location>
</feature>
<keyword evidence="4" id="KW-0808">Transferase</keyword>
<keyword evidence="4" id="KW-0378">Hydrolase</keyword>
<accession>A0A931DA15</accession>
<keyword evidence="2" id="KW-1133">Transmembrane helix</keyword>
<comment type="similarity">
    <text evidence="1">Belongs to the peptidase A24 family.</text>
</comment>
<protein>
    <submittedName>
        <fullName evidence="4">Leader peptidase (Prepilin peptidase)/N-methyltransferase</fullName>
        <ecNumber evidence="4">2.1.1.-</ecNumber>
        <ecNumber evidence="4">3.4.23.43</ecNumber>
    </submittedName>
</protein>
<evidence type="ECO:0000256" key="1">
    <source>
        <dbReference type="ARBA" id="ARBA00005801"/>
    </source>
</evidence>
<feature type="transmembrane region" description="Helical" evidence="2">
    <location>
        <begin position="188"/>
        <end position="205"/>
    </location>
</feature>
<dbReference type="GO" id="GO:0005886">
    <property type="term" value="C:plasma membrane"/>
    <property type="evidence" value="ECO:0007669"/>
    <property type="project" value="TreeGrafter"/>
</dbReference>
<dbReference type="Proteomes" id="UP000614047">
    <property type="component" value="Unassembled WGS sequence"/>
</dbReference>
<sequence>MGTEAADERVEEPSPRPTWSWHADWTAPVRDRPLTVLLIAVATEAALCLSVGWRPDLAAFLYLGLVGTLLGVIDAHLRRLPDPLTLPSYLAGIVLLGAAAPVVDGGGGRFVDALLGLAALWAVFAVQWVVVPSALGFGDVKLSGVLGLYLGWLGMDAWVLGTFAMFVTGGLYAVGLLVLRRAKRKESMPFGPFMLLGALIGILAYA</sequence>
<dbReference type="InterPro" id="IPR050882">
    <property type="entry name" value="Prepilin_peptidase/N-MTase"/>
</dbReference>
<dbReference type="InterPro" id="IPR000045">
    <property type="entry name" value="Prepilin_IV_endopep_pep"/>
</dbReference>